<dbReference type="STRING" id="205917.A0A4Y9YTR0"/>
<feature type="signal peptide" evidence="2">
    <location>
        <begin position="1"/>
        <end position="15"/>
    </location>
</feature>
<comment type="caution">
    <text evidence="3">The sequence shown here is derived from an EMBL/GenBank/DDBJ whole genome shotgun (WGS) entry which is preliminary data.</text>
</comment>
<dbReference type="PANTHER" id="PTHR45648:SF85">
    <property type="entry name" value="A, PUTATIVE (AFU_ORTHOLOGUE AFUA_2G10760)-RELATED"/>
    <property type="match status" value="1"/>
</dbReference>
<keyword evidence="2" id="KW-0732">Signal</keyword>
<feature type="chain" id="PRO_5021448079" description="Carbohydrate esterase family 16 protein" evidence="2">
    <location>
        <begin position="16"/>
        <end position="376"/>
    </location>
</feature>
<sequence>MAVIIIMRLVRGTAAAVVVTIPQKARSSSCVSLLPVCLCDGHPLTTKYTYRNGMATVRLQDERILVEVDCIDYADLDLLVVAYHGSPELGQPCNGSSCQTSHAHETLTVCSTDFPRSLISGVDKKMSSNGPNWVHALTQTYNATDIKLFNLAFGGATIDSKLVTPYLPTVLSIVDQVSQFNGILASKPDGAKWSSDNSLFAFWIGINDVGNSYAWTNITQSGFHQVLMNRLFGQVESLYERGARSFLFLTVPPTNRAPLIIEQGPSAASAITAALKDYNTKLSESVKAFQAKHHDLDQVTVFDTQPIFNALLDNPHTFGYVNTTGFCDAYQNGTPNTATQIAPCAPVSSYFWLNTLHPLFTVHDVVARAISTTLSA</sequence>
<dbReference type="PANTHER" id="PTHR45648">
    <property type="entry name" value="GDSL LIPASE/ACYLHYDROLASE FAMILY PROTEIN (AFU_ORTHOLOGUE AFUA_4G14700)"/>
    <property type="match status" value="1"/>
</dbReference>
<dbReference type="Gene3D" id="3.40.50.1110">
    <property type="entry name" value="SGNH hydrolase"/>
    <property type="match status" value="1"/>
</dbReference>
<dbReference type="Proteomes" id="UP000298327">
    <property type="component" value="Unassembled WGS sequence"/>
</dbReference>
<accession>A0A4Y9YTR0</accession>
<evidence type="ECO:0000313" key="4">
    <source>
        <dbReference type="Proteomes" id="UP000298327"/>
    </source>
</evidence>
<dbReference type="InterPro" id="IPR051058">
    <property type="entry name" value="GDSL_Est/Lipase"/>
</dbReference>
<evidence type="ECO:0000256" key="2">
    <source>
        <dbReference type="SAM" id="SignalP"/>
    </source>
</evidence>
<dbReference type="AlphaFoldDB" id="A0A4Y9YTR0"/>
<keyword evidence="1" id="KW-0378">Hydrolase</keyword>
<dbReference type="SUPFAM" id="SSF52266">
    <property type="entry name" value="SGNH hydrolase"/>
    <property type="match status" value="1"/>
</dbReference>
<evidence type="ECO:0000313" key="3">
    <source>
        <dbReference type="EMBL" id="TFY64941.1"/>
    </source>
</evidence>
<dbReference type="Pfam" id="PF00657">
    <property type="entry name" value="Lipase_GDSL"/>
    <property type="match status" value="1"/>
</dbReference>
<proteinExistence type="predicted"/>
<name>A0A4Y9YTR0_9AGAM</name>
<protein>
    <recommendedName>
        <fullName evidence="5">Carbohydrate esterase family 16 protein</fullName>
    </recommendedName>
</protein>
<keyword evidence="4" id="KW-1185">Reference proteome</keyword>
<reference evidence="3 4" key="1">
    <citation type="submission" date="2019-02" db="EMBL/GenBank/DDBJ databases">
        <title>Genome sequencing of the rare red list fungi Dentipellis fragilis.</title>
        <authorList>
            <person name="Buettner E."/>
            <person name="Kellner H."/>
        </authorList>
    </citation>
    <scope>NUCLEOTIDE SEQUENCE [LARGE SCALE GENOMIC DNA]</scope>
    <source>
        <strain evidence="3 4">DSM 105465</strain>
    </source>
</reference>
<gene>
    <name evidence="3" type="ORF">EVG20_g5771</name>
</gene>
<dbReference type="InterPro" id="IPR036514">
    <property type="entry name" value="SGNH_hydro_sf"/>
</dbReference>
<dbReference type="InterPro" id="IPR001087">
    <property type="entry name" value="GDSL"/>
</dbReference>
<evidence type="ECO:0000256" key="1">
    <source>
        <dbReference type="ARBA" id="ARBA00022801"/>
    </source>
</evidence>
<dbReference type="CDD" id="cd01846">
    <property type="entry name" value="fatty_acyltransferase_like"/>
    <property type="match status" value="1"/>
</dbReference>
<dbReference type="GO" id="GO:0016788">
    <property type="term" value="F:hydrolase activity, acting on ester bonds"/>
    <property type="evidence" value="ECO:0007669"/>
    <property type="project" value="InterPro"/>
</dbReference>
<dbReference type="OrthoDB" id="1600564at2759"/>
<evidence type="ECO:0008006" key="5">
    <source>
        <dbReference type="Google" id="ProtNLM"/>
    </source>
</evidence>
<dbReference type="EMBL" id="SEOQ01000355">
    <property type="protein sequence ID" value="TFY64941.1"/>
    <property type="molecule type" value="Genomic_DNA"/>
</dbReference>
<organism evidence="3 4">
    <name type="scientific">Dentipellis fragilis</name>
    <dbReference type="NCBI Taxonomy" id="205917"/>
    <lineage>
        <taxon>Eukaryota</taxon>
        <taxon>Fungi</taxon>
        <taxon>Dikarya</taxon>
        <taxon>Basidiomycota</taxon>
        <taxon>Agaricomycotina</taxon>
        <taxon>Agaricomycetes</taxon>
        <taxon>Russulales</taxon>
        <taxon>Hericiaceae</taxon>
        <taxon>Dentipellis</taxon>
    </lineage>
</organism>